<evidence type="ECO:0000256" key="1">
    <source>
        <dbReference type="SAM" id="Phobius"/>
    </source>
</evidence>
<keyword evidence="1" id="KW-0812">Transmembrane</keyword>
<name>A9NX15_PICSI</name>
<dbReference type="EMBL" id="EF085880">
    <property type="protein sequence ID" value="ABK25176.1"/>
    <property type="molecule type" value="mRNA"/>
</dbReference>
<evidence type="ECO:0000313" key="2">
    <source>
        <dbReference type="EMBL" id="ABK25176.1"/>
    </source>
</evidence>
<accession>A9NX15</accession>
<keyword evidence="1" id="KW-0472">Membrane</keyword>
<proteinExistence type="evidence at transcript level"/>
<reference evidence="2" key="1">
    <citation type="journal article" date="2008" name="BMC Genomics">
        <title>A conifer genomics resource of 200,000 spruce (Picea spp.) ESTs and 6,464 high-quality, sequence-finished full-length cDNAs for Sitka spruce (Picea sitchensis).</title>
        <authorList>
            <person name="Ralph S.G."/>
            <person name="Chun H.J."/>
            <person name="Kolosova N."/>
            <person name="Cooper D."/>
            <person name="Oddy C."/>
            <person name="Ritland C.E."/>
            <person name="Kirkpatrick R."/>
            <person name="Moore R."/>
            <person name="Barber S."/>
            <person name="Holt R.A."/>
            <person name="Jones S.J."/>
            <person name="Marra M.A."/>
            <person name="Douglas C.J."/>
            <person name="Ritland K."/>
            <person name="Bohlmann J."/>
        </authorList>
    </citation>
    <scope>NUCLEOTIDE SEQUENCE</scope>
    <source>
        <tissue evidence="2">Bark</tissue>
    </source>
</reference>
<protein>
    <submittedName>
        <fullName evidence="2">Uncharacterized protein</fullName>
    </submittedName>
</protein>
<keyword evidence="1" id="KW-1133">Transmembrane helix</keyword>
<organism evidence="2">
    <name type="scientific">Picea sitchensis</name>
    <name type="common">Sitka spruce</name>
    <name type="synonym">Pinus sitchensis</name>
    <dbReference type="NCBI Taxonomy" id="3332"/>
    <lineage>
        <taxon>Eukaryota</taxon>
        <taxon>Viridiplantae</taxon>
        <taxon>Streptophyta</taxon>
        <taxon>Embryophyta</taxon>
        <taxon>Tracheophyta</taxon>
        <taxon>Spermatophyta</taxon>
        <taxon>Pinopsida</taxon>
        <taxon>Pinidae</taxon>
        <taxon>Conifers I</taxon>
        <taxon>Pinales</taxon>
        <taxon>Pinaceae</taxon>
        <taxon>Picea</taxon>
    </lineage>
</organism>
<sequence length="56" mass="6152">MVLWGKLACLFATPATSSLLTTYRLYLTTSVRMLLLMGSVSIWACGILQVKRITTG</sequence>
<dbReference type="AlphaFoldDB" id="A9NX15"/>
<feature type="transmembrane region" description="Helical" evidence="1">
    <location>
        <begin position="33"/>
        <end position="50"/>
    </location>
</feature>